<dbReference type="EMBL" id="AUZX01000348">
    <property type="protein sequence ID" value="EQD80837.1"/>
    <property type="molecule type" value="Genomic_DNA"/>
</dbReference>
<name>T1CE91_9ZZZZ</name>
<dbReference type="InterPro" id="IPR035647">
    <property type="entry name" value="EFG_III/V"/>
</dbReference>
<dbReference type="Gene3D" id="3.30.70.3280">
    <property type="entry name" value="Peptide chain release factor 3, domain III"/>
    <property type="match status" value="1"/>
</dbReference>
<keyword evidence="2" id="KW-0648">Protein biosynthesis</keyword>
<dbReference type="InterPro" id="IPR004548">
    <property type="entry name" value="PrfC"/>
</dbReference>
<comment type="subcellular location">
    <subcellularLocation>
        <location evidence="1">Cytoplasm</location>
    </subcellularLocation>
</comment>
<dbReference type="Pfam" id="PF16658">
    <property type="entry name" value="RF3_C"/>
    <property type="match status" value="1"/>
</dbReference>
<proteinExistence type="predicted"/>
<sequence>QALQVPHSHTRLPLLAAVGPLQFEVMQYRLQSEYGAETRFEKTPWSVMRWLAPEAPVDKVEQAVQYKRIGQAMDDRQQRVLLFPDEWALKYFQREHADLVLYELPPEKAKSISHVAT</sequence>
<accession>T1CE91</accession>
<dbReference type="GO" id="GO:0003924">
    <property type="term" value="F:GTPase activity"/>
    <property type="evidence" value="ECO:0007669"/>
    <property type="project" value="InterPro"/>
</dbReference>
<protein>
    <submittedName>
        <fullName evidence="4">Peptide chain release factor 3</fullName>
    </submittedName>
</protein>
<dbReference type="InterPro" id="IPR032090">
    <property type="entry name" value="RF3_C"/>
</dbReference>
<evidence type="ECO:0000313" key="4">
    <source>
        <dbReference type="EMBL" id="EQD80837.1"/>
    </source>
</evidence>
<reference evidence="4" key="1">
    <citation type="submission" date="2013-08" db="EMBL/GenBank/DDBJ databases">
        <authorList>
            <person name="Mendez C."/>
            <person name="Richter M."/>
            <person name="Ferrer M."/>
            <person name="Sanchez J."/>
        </authorList>
    </citation>
    <scope>NUCLEOTIDE SEQUENCE</scope>
</reference>
<reference evidence="4" key="2">
    <citation type="journal article" date="2014" name="ISME J.">
        <title>Microbial stratification in low pH oxic and suboxic macroscopic growths along an acid mine drainage.</title>
        <authorList>
            <person name="Mendez-Garcia C."/>
            <person name="Mesa V."/>
            <person name="Sprenger R.R."/>
            <person name="Richter M."/>
            <person name="Diez M.S."/>
            <person name="Solano J."/>
            <person name="Bargiela R."/>
            <person name="Golyshina O.V."/>
            <person name="Manteca A."/>
            <person name="Ramos J.L."/>
            <person name="Gallego J.R."/>
            <person name="Llorente I."/>
            <person name="Martins Dos Santos V.A."/>
            <person name="Jensen O.N."/>
            <person name="Pelaez A.I."/>
            <person name="Sanchez J."/>
            <person name="Ferrer M."/>
        </authorList>
    </citation>
    <scope>NUCLEOTIDE SEQUENCE</scope>
</reference>
<dbReference type="GO" id="GO:0016150">
    <property type="term" value="F:translation release factor activity, codon nonspecific"/>
    <property type="evidence" value="ECO:0007669"/>
    <property type="project" value="TreeGrafter"/>
</dbReference>
<dbReference type="PANTHER" id="PTHR43556:SF2">
    <property type="entry name" value="PEPTIDE CHAIN RELEASE FACTOR RF3"/>
    <property type="match status" value="1"/>
</dbReference>
<gene>
    <name evidence="4" type="ORF">B1A_00465</name>
</gene>
<comment type="caution">
    <text evidence="4">The sequence shown here is derived from an EMBL/GenBank/DDBJ whole genome shotgun (WGS) entry which is preliminary data.</text>
</comment>
<dbReference type="AlphaFoldDB" id="T1CE91"/>
<feature type="domain" description="Peptide chain release factor 3 C-terminal" evidence="3">
    <location>
        <begin position="8"/>
        <end position="92"/>
    </location>
</feature>
<evidence type="ECO:0000256" key="1">
    <source>
        <dbReference type="ARBA" id="ARBA00004496"/>
    </source>
</evidence>
<dbReference type="GO" id="GO:0005829">
    <property type="term" value="C:cytosol"/>
    <property type="evidence" value="ECO:0007669"/>
    <property type="project" value="TreeGrafter"/>
</dbReference>
<evidence type="ECO:0000259" key="3">
    <source>
        <dbReference type="Pfam" id="PF16658"/>
    </source>
</evidence>
<organism evidence="4">
    <name type="scientific">mine drainage metagenome</name>
    <dbReference type="NCBI Taxonomy" id="410659"/>
    <lineage>
        <taxon>unclassified sequences</taxon>
        <taxon>metagenomes</taxon>
        <taxon>ecological metagenomes</taxon>
    </lineage>
</organism>
<dbReference type="PANTHER" id="PTHR43556">
    <property type="entry name" value="PEPTIDE CHAIN RELEASE FACTOR RF3"/>
    <property type="match status" value="1"/>
</dbReference>
<dbReference type="InterPro" id="IPR038467">
    <property type="entry name" value="RF3_dom_3_sf"/>
</dbReference>
<dbReference type="SUPFAM" id="SSF54980">
    <property type="entry name" value="EF-G C-terminal domain-like"/>
    <property type="match status" value="1"/>
</dbReference>
<evidence type="ECO:0000256" key="2">
    <source>
        <dbReference type="ARBA" id="ARBA00022917"/>
    </source>
</evidence>
<feature type="non-terminal residue" evidence="4">
    <location>
        <position position="1"/>
    </location>
</feature>